<evidence type="ECO:0000313" key="3">
    <source>
        <dbReference type="Proteomes" id="UP000004622"/>
    </source>
</evidence>
<reference evidence="2 3" key="1">
    <citation type="journal article" date="2012" name="J. Bacteriol.">
        <title>Genome Sequence of Nitratireductor aquibiodomus Strain RA22.</title>
        <authorList>
            <person name="Singh A."/>
            <person name="Jangir P.K."/>
            <person name="Kumari C."/>
            <person name="Sharma R."/>
        </authorList>
    </citation>
    <scope>NUCLEOTIDE SEQUENCE [LARGE SCALE GENOMIC DNA]</scope>
    <source>
        <strain evidence="2 3">RA22</strain>
    </source>
</reference>
<dbReference type="SUPFAM" id="SSF50156">
    <property type="entry name" value="PDZ domain-like"/>
    <property type="match status" value="1"/>
</dbReference>
<sequence length="378" mass="42614">MFYVSDVKDGGKASLAGVKSGDALTFITSSLFDMMRPERVGLEEYQRDFLRKVGRHLVFKARIFDLEALNAAAKARGNYGVLNEEENYRIGYFNYIEAERHLGFSLDDRGIVTSVVPGTPAAAAGIQLGDHMIFKDTSPVENREEARTMMIQHLNSVLYNKSNSQYFIRDGETIKLEMPHLAYGETLSPGLVPPELSESELAAFNELPDIIQPVMKALYADKFELADFERQRFYRISYRASIVSFMGENEIAFKLKEALDKKAEEGRFAPLLAHYALVKARYFNNCGAPVSSIDYTVTRSRTYSSTFGVDWTQVLSQEAKSVEVDARFASYVREAEWVYPRAGWTGSFRNFIEKAGGCGSPMLQSLEDNMLRYQSHGS</sequence>
<feature type="domain" description="PDZ" evidence="1">
    <location>
        <begin position="102"/>
        <end position="142"/>
    </location>
</feature>
<protein>
    <recommendedName>
        <fullName evidence="1">PDZ domain-containing protein</fullName>
    </recommendedName>
</protein>
<dbReference type="Proteomes" id="UP000004622">
    <property type="component" value="Unassembled WGS sequence"/>
</dbReference>
<evidence type="ECO:0000313" key="2">
    <source>
        <dbReference type="EMBL" id="EIM76527.1"/>
    </source>
</evidence>
<dbReference type="EMBL" id="AJXZ01000011">
    <property type="protein sequence ID" value="EIM76527.1"/>
    <property type="molecule type" value="Genomic_DNA"/>
</dbReference>
<dbReference type="AlphaFoldDB" id="I5C3X5"/>
<accession>I5C3X5</accession>
<dbReference type="PATRIC" id="fig|1189611.3.peg.1048"/>
<comment type="caution">
    <text evidence="2">The sequence shown here is derived from an EMBL/GenBank/DDBJ whole genome shotgun (WGS) entry which is preliminary data.</text>
</comment>
<dbReference type="InterPro" id="IPR001478">
    <property type="entry name" value="PDZ"/>
</dbReference>
<gene>
    <name evidence="2" type="ORF">A33O_05110</name>
</gene>
<organism evidence="2 3">
    <name type="scientific">Nitratireductor aquibiodomus RA22</name>
    <dbReference type="NCBI Taxonomy" id="1189611"/>
    <lineage>
        <taxon>Bacteria</taxon>
        <taxon>Pseudomonadati</taxon>
        <taxon>Pseudomonadota</taxon>
        <taxon>Alphaproteobacteria</taxon>
        <taxon>Hyphomicrobiales</taxon>
        <taxon>Phyllobacteriaceae</taxon>
        <taxon>Nitratireductor</taxon>
    </lineage>
</organism>
<dbReference type="InterPro" id="IPR036034">
    <property type="entry name" value="PDZ_sf"/>
</dbReference>
<name>I5C3X5_9HYPH</name>
<dbReference type="PROSITE" id="PS50106">
    <property type="entry name" value="PDZ"/>
    <property type="match status" value="1"/>
</dbReference>
<dbReference type="Gene3D" id="2.30.42.10">
    <property type="match status" value="1"/>
</dbReference>
<evidence type="ECO:0000259" key="1">
    <source>
        <dbReference type="PROSITE" id="PS50106"/>
    </source>
</evidence>
<proteinExistence type="predicted"/>